<dbReference type="RefSeq" id="WP_151866471.1">
    <property type="nucleotide sequence ID" value="NZ_WBZB01000040.1"/>
</dbReference>
<accession>A0A833M7F3</accession>
<dbReference type="AlphaFoldDB" id="A0A833M7F3"/>
<dbReference type="OrthoDB" id="1957909at2"/>
<sequence length="173" mass="19433">MWLKLVVSAVIVVSSFQLGSIYAGTFTERKKLLGELIVALQMFETEISYNATPLPLLLEKIGNRSNSDVSKLLLRTAYSLQENGSNSFMEAWNLAISSEGETSGLYKEDLELLRLLGSNLGNSDGVNQVKYLRILMEEVKRNYNKAIEEENKNLKLYRHLGLLTGVTIVIILF</sequence>
<name>A0A833M7F3_9FIRM</name>
<proteinExistence type="predicted"/>
<evidence type="ECO:0000313" key="1">
    <source>
        <dbReference type="EMBL" id="KAB3527577.1"/>
    </source>
</evidence>
<dbReference type="Pfam" id="PF09548">
    <property type="entry name" value="Spore_III_AB"/>
    <property type="match status" value="1"/>
</dbReference>
<organism evidence="1 2">
    <name type="scientific">Alkaliphilus serpentinus</name>
    <dbReference type="NCBI Taxonomy" id="1482731"/>
    <lineage>
        <taxon>Bacteria</taxon>
        <taxon>Bacillati</taxon>
        <taxon>Bacillota</taxon>
        <taxon>Clostridia</taxon>
        <taxon>Peptostreptococcales</taxon>
        <taxon>Natronincolaceae</taxon>
        <taxon>Alkaliphilus</taxon>
    </lineage>
</organism>
<gene>
    <name evidence="1" type="ORF">F8153_11355</name>
</gene>
<evidence type="ECO:0000313" key="2">
    <source>
        <dbReference type="Proteomes" id="UP000465601"/>
    </source>
</evidence>
<dbReference type="PIRSF" id="PIRSF021435">
    <property type="entry name" value="SpoIIIAB"/>
    <property type="match status" value="1"/>
</dbReference>
<keyword evidence="2" id="KW-1185">Reference proteome</keyword>
<comment type="caution">
    <text evidence="1">The sequence shown here is derived from an EMBL/GenBank/DDBJ whole genome shotgun (WGS) entry which is preliminary data.</text>
</comment>
<dbReference type="Proteomes" id="UP000465601">
    <property type="component" value="Unassembled WGS sequence"/>
</dbReference>
<protein>
    <submittedName>
        <fullName evidence="1">Sporulation protein</fullName>
    </submittedName>
</protein>
<dbReference type="InterPro" id="IPR014198">
    <property type="entry name" value="Spore_III_AB"/>
</dbReference>
<dbReference type="EMBL" id="WBZB01000040">
    <property type="protein sequence ID" value="KAB3527577.1"/>
    <property type="molecule type" value="Genomic_DNA"/>
</dbReference>
<reference evidence="1 2" key="1">
    <citation type="submission" date="2019-10" db="EMBL/GenBank/DDBJ databases">
        <title>Alkaliphilus serpentinus sp. nov. and Alkaliphilus pronyensis sp. nov., two novel anaerobic alkaliphilic species isolated from the serpentinized-hosted hydrothermal field of the Prony Bay (New Caledonia).</title>
        <authorList>
            <person name="Postec A."/>
        </authorList>
    </citation>
    <scope>NUCLEOTIDE SEQUENCE [LARGE SCALE GENOMIC DNA]</scope>
    <source>
        <strain evidence="1 2">LacT</strain>
    </source>
</reference>